<reference evidence="5" key="1">
    <citation type="submission" date="2020-11" db="EMBL/GenBank/DDBJ databases">
        <authorList>
            <person name="Tran Van P."/>
        </authorList>
    </citation>
    <scope>NUCLEOTIDE SEQUENCE</scope>
</reference>
<dbReference type="AlphaFoldDB" id="A0A7R9BU69"/>
<dbReference type="PANTHER" id="PTHR21136:SF179">
    <property type="entry name" value="VESICLE ASSOCIATED MEMBRANE PROTEIN 7-RELATED"/>
    <property type="match status" value="1"/>
</dbReference>
<keyword evidence="6" id="KW-1185">Reference proteome</keyword>
<protein>
    <recommendedName>
        <fullName evidence="4">V-SNARE coiled-coil homology domain-containing protein</fullName>
    </recommendedName>
</protein>
<proteinExistence type="predicted"/>
<dbReference type="PANTHER" id="PTHR21136">
    <property type="entry name" value="SNARE PROTEINS"/>
    <property type="match status" value="1"/>
</dbReference>
<keyword evidence="1 2" id="KW-0175">Coiled coil</keyword>
<dbReference type="InterPro" id="IPR051097">
    <property type="entry name" value="Synaptobrevin-like_transport"/>
</dbReference>
<feature type="region of interest" description="Disordered" evidence="3">
    <location>
        <begin position="514"/>
        <end position="546"/>
    </location>
</feature>
<dbReference type="Proteomes" id="UP000678499">
    <property type="component" value="Unassembled WGS sequence"/>
</dbReference>
<dbReference type="InterPro" id="IPR042855">
    <property type="entry name" value="V_SNARE_CC"/>
</dbReference>
<feature type="domain" description="V-SNARE coiled-coil homology" evidence="4">
    <location>
        <begin position="127"/>
        <end position="179"/>
    </location>
</feature>
<evidence type="ECO:0000256" key="3">
    <source>
        <dbReference type="SAM" id="MobiDB-lite"/>
    </source>
</evidence>
<feature type="coiled-coil region" evidence="2">
    <location>
        <begin position="256"/>
        <end position="284"/>
    </location>
</feature>
<organism evidence="5">
    <name type="scientific">Notodromas monacha</name>
    <dbReference type="NCBI Taxonomy" id="399045"/>
    <lineage>
        <taxon>Eukaryota</taxon>
        <taxon>Metazoa</taxon>
        <taxon>Ecdysozoa</taxon>
        <taxon>Arthropoda</taxon>
        <taxon>Crustacea</taxon>
        <taxon>Oligostraca</taxon>
        <taxon>Ostracoda</taxon>
        <taxon>Podocopa</taxon>
        <taxon>Podocopida</taxon>
        <taxon>Cypridocopina</taxon>
        <taxon>Cypridoidea</taxon>
        <taxon>Cyprididae</taxon>
        <taxon>Notodromas</taxon>
    </lineage>
</organism>
<dbReference type="OrthoDB" id="248747at2759"/>
<evidence type="ECO:0000313" key="5">
    <source>
        <dbReference type="EMBL" id="CAD7280053.1"/>
    </source>
</evidence>
<gene>
    <name evidence="5" type="ORF">NMOB1V02_LOCUS7717</name>
</gene>
<feature type="non-terminal residue" evidence="5">
    <location>
        <position position="1"/>
    </location>
</feature>
<dbReference type="PROSITE" id="PS50892">
    <property type="entry name" value="V_SNARE"/>
    <property type="match status" value="1"/>
</dbReference>
<sequence>MPILFSVVAWGPYVLAKYASFVGSDRSDFAVHRTRRLQAHILSWQLPHSIHRIRWHRLPSDHRRQHLRFIGIVSAHVLSVPWRDQEAVQVTYGPQVLTTLPFAMNSEFSRVSVNEMKHCSESKDADTISKFYGELDELKEIMVQNGDSLAHREERLELPVNSVALLTTSRNLRQAMWWKSMKVTIFITLLVDVKKLELLYFASPSCRAGVRSSIRPQCGVIHIVDLWPKCVMEEAVEVEEIVWQIVETTRYLELEADDSEELIEEHAEELMEEHAEELTMVELNELNKRKQRKLFLQGRRKKTTQKDPCRMLQWKNIRPQCGVIHIVDLWPKCVMEEAVEVEEIVWQIVETTRYLELEADDSEELIEEHAEELMEEHAEELTMVELNELNKRKQRKLFLQGRRKKTTQKDPCQMLPWKKFVEMGKLYGHCHEMASGQDRDLSFSGDAAKCTSNTSVQRINVTKTTASTSKNSNNNSNVAPNSVRVTGTNNSLSVSMGQSSSAILPLLAGNGVPDSATAKSNSSGAVPQALPVPVGNETSVVAVGKS</sequence>
<feature type="coiled-coil region" evidence="2">
    <location>
        <begin position="359"/>
        <end position="387"/>
    </location>
</feature>
<accession>A0A7R9BU69</accession>
<dbReference type="GO" id="GO:0005484">
    <property type="term" value="F:SNAP receptor activity"/>
    <property type="evidence" value="ECO:0007669"/>
    <property type="project" value="TreeGrafter"/>
</dbReference>
<name>A0A7R9BU69_9CRUS</name>
<evidence type="ECO:0000256" key="2">
    <source>
        <dbReference type="SAM" id="Coils"/>
    </source>
</evidence>
<dbReference type="GO" id="GO:0031201">
    <property type="term" value="C:SNARE complex"/>
    <property type="evidence" value="ECO:0007669"/>
    <property type="project" value="TreeGrafter"/>
</dbReference>
<dbReference type="EMBL" id="CAJPEX010001918">
    <property type="protein sequence ID" value="CAG0920205.1"/>
    <property type="molecule type" value="Genomic_DNA"/>
</dbReference>
<evidence type="ECO:0000313" key="6">
    <source>
        <dbReference type="Proteomes" id="UP000678499"/>
    </source>
</evidence>
<dbReference type="GO" id="GO:0006887">
    <property type="term" value="P:exocytosis"/>
    <property type="evidence" value="ECO:0007669"/>
    <property type="project" value="TreeGrafter"/>
</dbReference>
<dbReference type="Pfam" id="PF00957">
    <property type="entry name" value="Synaptobrevin"/>
    <property type="match status" value="1"/>
</dbReference>
<evidence type="ECO:0000256" key="1">
    <source>
        <dbReference type="PROSITE-ProRule" id="PRU00290"/>
    </source>
</evidence>
<evidence type="ECO:0000259" key="4">
    <source>
        <dbReference type="PROSITE" id="PS50892"/>
    </source>
</evidence>
<dbReference type="EMBL" id="OA883955">
    <property type="protein sequence ID" value="CAD7280053.1"/>
    <property type="molecule type" value="Genomic_DNA"/>
</dbReference>
<dbReference type="Gene3D" id="3.30.450.50">
    <property type="entry name" value="Longin domain"/>
    <property type="match status" value="1"/>
</dbReference>
<dbReference type="GO" id="GO:0000149">
    <property type="term" value="F:SNARE binding"/>
    <property type="evidence" value="ECO:0007669"/>
    <property type="project" value="TreeGrafter"/>
</dbReference>
<dbReference type="GO" id="GO:0006906">
    <property type="term" value="P:vesicle fusion"/>
    <property type="evidence" value="ECO:0007669"/>
    <property type="project" value="TreeGrafter"/>
</dbReference>
<dbReference type="SUPFAM" id="SSF58038">
    <property type="entry name" value="SNARE fusion complex"/>
    <property type="match status" value="1"/>
</dbReference>